<keyword evidence="12" id="KW-0902">Two-component regulatory system</keyword>
<dbReference type="Pfam" id="PF05227">
    <property type="entry name" value="CHASE3"/>
    <property type="match status" value="1"/>
</dbReference>
<keyword evidence="5 15" id="KW-0597">Phosphoprotein</keyword>
<dbReference type="Pfam" id="PF00072">
    <property type="entry name" value="Response_reg"/>
    <property type="match status" value="1"/>
</dbReference>
<evidence type="ECO:0000256" key="13">
    <source>
        <dbReference type="ARBA" id="ARBA00023136"/>
    </source>
</evidence>
<gene>
    <name evidence="20" type="ORF">FSB75_19895</name>
</gene>
<comment type="subcellular location">
    <subcellularLocation>
        <location evidence="2">Cell membrane</location>
        <topology evidence="2">Multi-pass membrane protein</topology>
    </subcellularLocation>
</comment>
<dbReference type="EMBL" id="CP042433">
    <property type="protein sequence ID" value="QEC58071.1"/>
    <property type="molecule type" value="Genomic_DNA"/>
</dbReference>
<dbReference type="FunFam" id="3.30.565.10:FF:000010">
    <property type="entry name" value="Sensor histidine kinase RcsC"/>
    <property type="match status" value="1"/>
</dbReference>
<feature type="transmembrane region" description="Helical" evidence="16">
    <location>
        <begin position="6"/>
        <end position="27"/>
    </location>
</feature>
<feature type="domain" description="Histidine kinase" evidence="17">
    <location>
        <begin position="238"/>
        <end position="459"/>
    </location>
</feature>
<dbReference type="InterPro" id="IPR001789">
    <property type="entry name" value="Sig_transdc_resp-reg_receiver"/>
</dbReference>
<evidence type="ECO:0000256" key="11">
    <source>
        <dbReference type="ARBA" id="ARBA00022989"/>
    </source>
</evidence>
<comment type="catalytic activity">
    <reaction evidence="1">
        <text>ATP + protein L-histidine = ADP + protein N-phospho-L-histidine.</text>
        <dbReference type="EC" id="2.7.13.3"/>
    </reaction>
</comment>
<dbReference type="InterPro" id="IPR003661">
    <property type="entry name" value="HisK_dim/P_dom"/>
</dbReference>
<dbReference type="InterPro" id="IPR036890">
    <property type="entry name" value="HATPase_C_sf"/>
</dbReference>
<dbReference type="PROSITE" id="PS50109">
    <property type="entry name" value="HIS_KIN"/>
    <property type="match status" value="1"/>
</dbReference>
<keyword evidence="6" id="KW-0808">Transferase</keyword>
<evidence type="ECO:0000313" key="21">
    <source>
        <dbReference type="Proteomes" id="UP000321204"/>
    </source>
</evidence>
<dbReference type="InterPro" id="IPR005467">
    <property type="entry name" value="His_kinase_dom"/>
</dbReference>
<dbReference type="FunFam" id="1.10.287.130:FF:000001">
    <property type="entry name" value="Two-component sensor histidine kinase"/>
    <property type="match status" value="1"/>
</dbReference>
<dbReference type="InterPro" id="IPR036097">
    <property type="entry name" value="HisK_dim/P_sf"/>
</dbReference>
<evidence type="ECO:0000256" key="9">
    <source>
        <dbReference type="ARBA" id="ARBA00022777"/>
    </source>
</evidence>
<protein>
    <recommendedName>
        <fullName evidence="3">histidine kinase</fullName>
        <ecNumber evidence="3">2.7.13.3</ecNumber>
    </recommendedName>
</protein>
<dbReference type="PANTHER" id="PTHR45339:SF1">
    <property type="entry name" value="HYBRID SIGNAL TRANSDUCTION HISTIDINE KINASE J"/>
    <property type="match status" value="1"/>
</dbReference>
<feature type="domain" description="HPt" evidence="19">
    <location>
        <begin position="627"/>
        <end position="725"/>
    </location>
</feature>
<keyword evidence="13 16" id="KW-0472">Membrane</keyword>
<dbReference type="Gene3D" id="3.30.565.10">
    <property type="entry name" value="Histidine kinase-like ATPase, C-terminal domain"/>
    <property type="match status" value="1"/>
</dbReference>
<dbReference type="SUPFAM" id="SSF47384">
    <property type="entry name" value="Homodimeric domain of signal transducing histidine kinase"/>
    <property type="match status" value="1"/>
</dbReference>
<evidence type="ECO:0000256" key="16">
    <source>
        <dbReference type="SAM" id="Phobius"/>
    </source>
</evidence>
<dbReference type="InterPro" id="IPR008207">
    <property type="entry name" value="Sig_transdc_His_kin_Hpt_dom"/>
</dbReference>
<evidence type="ECO:0000256" key="10">
    <source>
        <dbReference type="ARBA" id="ARBA00022840"/>
    </source>
</evidence>
<evidence type="ECO:0000256" key="15">
    <source>
        <dbReference type="PROSITE-ProRule" id="PRU00169"/>
    </source>
</evidence>
<dbReference type="KEGG" id="fgg:FSB75_19895"/>
<keyword evidence="8" id="KW-0547">Nucleotide-binding</keyword>
<evidence type="ECO:0000313" key="20">
    <source>
        <dbReference type="EMBL" id="QEC58071.1"/>
    </source>
</evidence>
<dbReference type="Proteomes" id="UP000321204">
    <property type="component" value="Chromosome"/>
</dbReference>
<dbReference type="CDD" id="cd00082">
    <property type="entry name" value="HisKA"/>
    <property type="match status" value="1"/>
</dbReference>
<dbReference type="InterPro" id="IPR003594">
    <property type="entry name" value="HATPase_dom"/>
</dbReference>
<feature type="modified residue" description="Phosphohistidine" evidence="14">
    <location>
        <position position="666"/>
    </location>
</feature>
<dbReference type="InterPro" id="IPR036641">
    <property type="entry name" value="HPT_dom_sf"/>
</dbReference>
<dbReference type="Pfam" id="PF01627">
    <property type="entry name" value="Hpt"/>
    <property type="match status" value="1"/>
</dbReference>
<evidence type="ECO:0000256" key="4">
    <source>
        <dbReference type="ARBA" id="ARBA00022475"/>
    </source>
</evidence>
<evidence type="ECO:0000259" key="17">
    <source>
        <dbReference type="PROSITE" id="PS50109"/>
    </source>
</evidence>
<dbReference type="SUPFAM" id="SSF55874">
    <property type="entry name" value="ATPase domain of HSP90 chaperone/DNA topoisomerase II/histidine kinase"/>
    <property type="match status" value="1"/>
</dbReference>
<evidence type="ECO:0000256" key="8">
    <source>
        <dbReference type="ARBA" id="ARBA00022741"/>
    </source>
</evidence>
<dbReference type="SMART" id="SM00448">
    <property type="entry name" value="REC"/>
    <property type="match status" value="1"/>
</dbReference>
<keyword evidence="7 16" id="KW-0812">Transmembrane</keyword>
<dbReference type="InterPro" id="IPR007891">
    <property type="entry name" value="CHASE3"/>
</dbReference>
<dbReference type="Gene3D" id="1.10.287.130">
    <property type="match status" value="1"/>
</dbReference>
<dbReference type="OrthoDB" id="9811889at2"/>
<accession>A0A5B8UN22</accession>
<evidence type="ECO:0000256" key="2">
    <source>
        <dbReference type="ARBA" id="ARBA00004651"/>
    </source>
</evidence>
<dbReference type="PROSITE" id="PS50110">
    <property type="entry name" value="RESPONSE_REGULATORY"/>
    <property type="match status" value="1"/>
</dbReference>
<dbReference type="Pfam" id="PF00512">
    <property type="entry name" value="HisKA"/>
    <property type="match status" value="1"/>
</dbReference>
<keyword evidence="4" id="KW-1003">Cell membrane</keyword>
<sequence>MRKPDIRYWVLWLFLLGILVIVFLQVVSGYNITRLLDGNRQLATEMHVQNSLRKLQNDLLVIESDVRGAALSGDSQDLAKVDAKVVAIQTELAALHRIFPSGAAAKELKILDAAIQRKLRFSNEVCSAFSQNGKEAAQEMINTNRGKVLRDSIELTIDRLNALRNTELQAISGDIENTGRTARLWGLIIAVIALLAVVSAFWYILNQGRQQQKMIQLLNESEKRSKEVAGMKEQFLANMSHEIRTPMNAILGFTSLLRRTSLNPDQRQYVQNIHSAGENLLALVNDILDLSKIEAGMMSLEETRFSLHSLVSSVSAMFSEKIKEKKLQFNVRIEPGVPDILSGDAVRLTQVLVNLLSNAVKFTEEGEIDVHISLLEQTEEKVRIRIAICDTGIGISEEKQKTIFERFHQAEAETTRRFGGTGLGLAIVKQLITLQNGTIELKSSSGKGSEFIVELSYAVPDINQLYAAALSAQEEAVPLQKITVLIAEDNAMNQQLISHLMKSWEIDHVIVNNGREAVEELKQRPYSLVLMDIQMPEMDGYVATQIIRNELGLSIPVIAMTAHAMAGEKEKCLQLGMNDYVSKPIKETLLYNMIGRHAQNVPDKEDVQIVELQHIHLDYLHSLSGGDAEFEQQLLKQFISQLPEELRELELAIEKQEFNTIRQTAHSLKSTVGYVGLSDELNPYLDRIEKDAAAHRPGSTLVDFACVKSKCAAAAEEVETVLQNAVL</sequence>
<feature type="modified residue" description="4-aspartylphosphate" evidence="15">
    <location>
        <position position="532"/>
    </location>
</feature>
<keyword evidence="21" id="KW-1185">Reference proteome</keyword>
<dbReference type="SUPFAM" id="SSF47226">
    <property type="entry name" value="Histidine-containing phosphotransfer domain, HPT domain"/>
    <property type="match status" value="1"/>
</dbReference>
<evidence type="ECO:0000256" key="6">
    <source>
        <dbReference type="ARBA" id="ARBA00022679"/>
    </source>
</evidence>
<organism evidence="20 21">
    <name type="scientific">Flavisolibacter ginsenosidimutans</name>
    <dbReference type="NCBI Taxonomy" id="661481"/>
    <lineage>
        <taxon>Bacteria</taxon>
        <taxon>Pseudomonadati</taxon>
        <taxon>Bacteroidota</taxon>
        <taxon>Chitinophagia</taxon>
        <taxon>Chitinophagales</taxon>
        <taxon>Chitinophagaceae</taxon>
        <taxon>Flavisolibacter</taxon>
    </lineage>
</organism>
<dbReference type="CDD" id="cd16922">
    <property type="entry name" value="HATPase_EvgS-ArcB-TorS-like"/>
    <property type="match status" value="1"/>
</dbReference>
<name>A0A5B8UN22_9BACT</name>
<evidence type="ECO:0000256" key="7">
    <source>
        <dbReference type="ARBA" id="ARBA00022692"/>
    </source>
</evidence>
<evidence type="ECO:0000256" key="1">
    <source>
        <dbReference type="ARBA" id="ARBA00000085"/>
    </source>
</evidence>
<dbReference type="InterPro" id="IPR004358">
    <property type="entry name" value="Sig_transdc_His_kin-like_C"/>
</dbReference>
<dbReference type="AlphaFoldDB" id="A0A5B8UN22"/>
<evidence type="ECO:0000259" key="18">
    <source>
        <dbReference type="PROSITE" id="PS50110"/>
    </source>
</evidence>
<keyword evidence="11 16" id="KW-1133">Transmembrane helix</keyword>
<dbReference type="GO" id="GO:0000155">
    <property type="term" value="F:phosphorelay sensor kinase activity"/>
    <property type="evidence" value="ECO:0007669"/>
    <property type="project" value="InterPro"/>
</dbReference>
<dbReference type="InterPro" id="IPR011006">
    <property type="entry name" value="CheY-like_superfamily"/>
</dbReference>
<dbReference type="CDD" id="cd17546">
    <property type="entry name" value="REC_hyHK_CKI1_RcsC-like"/>
    <property type="match status" value="1"/>
</dbReference>
<dbReference type="Gene3D" id="1.20.120.160">
    <property type="entry name" value="HPT domain"/>
    <property type="match status" value="1"/>
</dbReference>
<dbReference type="SMART" id="SM00387">
    <property type="entry name" value="HATPase_c"/>
    <property type="match status" value="1"/>
</dbReference>
<dbReference type="GO" id="GO:0005886">
    <property type="term" value="C:plasma membrane"/>
    <property type="evidence" value="ECO:0007669"/>
    <property type="project" value="UniProtKB-SubCell"/>
</dbReference>
<dbReference type="GO" id="GO:0005524">
    <property type="term" value="F:ATP binding"/>
    <property type="evidence" value="ECO:0007669"/>
    <property type="project" value="UniProtKB-KW"/>
</dbReference>
<dbReference type="RefSeq" id="WP_146791048.1">
    <property type="nucleotide sequence ID" value="NZ_BAABIO010000003.1"/>
</dbReference>
<dbReference type="Pfam" id="PF02518">
    <property type="entry name" value="HATPase_c"/>
    <property type="match status" value="1"/>
</dbReference>
<evidence type="ECO:0000256" key="5">
    <source>
        <dbReference type="ARBA" id="ARBA00022553"/>
    </source>
</evidence>
<dbReference type="SUPFAM" id="SSF52172">
    <property type="entry name" value="CheY-like"/>
    <property type="match status" value="1"/>
</dbReference>
<dbReference type="PRINTS" id="PR00344">
    <property type="entry name" value="BCTRLSENSOR"/>
</dbReference>
<evidence type="ECO:0000256" key="14">
    <source>
        <dbReference type="PROSITE-ProRule" id="PRU00110"/>
    </source>
</evidence>
<evidence type="ECO:0000256" key="3">
    <source>
        <dbReference type="ARBA" id="ARBA00012438"/>
    </source>
</evidence>
<reference evidence="20 21" key="1">
    <citation type="journal article" date="2015" name="Int. J. Syst. Evol. Microbiol.">
        <title>Flavisolibacter ginsenosidimutans sp. nov., with ginsenoside-converting activity isolated from soil used for cultivating ginseng.</title>
        <authorList>
            <person name="Zhao Y."/>
            <person name="Liu Q."/>
            <person name="Kang M.S."/>
            <person name="Jin F."/>
            <person name="Yu H."/>
            <person name="Im W.T."/>
        </authorList>
    </citation>
    <scope>NUCLEOTIDE SEQUENCE [LARGE SCALE GENOMIC DNA]</scope>
    <source>
        <strain evidence="20 21">Gsoil 636</strain>
    </source>
</reference>
<proteinExistence type="predicted"/>
<dbReference type="PANTHER" id="PTHR45339">
    <property type="entry name" value="HYBRID SIGNAL TRANSDUCTION HISTIDINE KINASE J"/>
    <property type="match status" value="1"/>
</dbReference>
<feature type="domain" description="Response regulatory" evidence="18">
    <location>
        <begin position="483"/>
        <end position="598"/>
    </location>
</feature>
<evidence type="ECO:0000259" key="19">
    <source>
        <dbReference type="PROSITE" id="PS50894"/>
    </source>
</evidence>
<dbReference type="PROSITE" id="PS50894">
    <property type="entry name" value="HPT"/>
    <property type="match status" value="1"/>
</dbReference>
<keyword evidence="9" id="KW-0418">Kinase</keyword>
<dbReference type="EC" id="2.7.13.3" evidence="3"/>
<dbReference type="Gene3D" id="3.40.50.2300">
    <property type="match status" value="1"/>
</dbReference>
<evidence type="ECO:0000256" key="12">
    <source>
        <dbReference type="ARBA" id="ARBA00023012"/>
    </source>
</evidence>
<feature type="transmembrane region" description="Helical" evidence="16">
    <location>
        <begin position="184"/>
        <end position="205"/>
    </location>
</feature>
<dbReference type="SMART" id="SM00388">
    <property type="entry name" value="HisKA"/>
    <property type="match status" value="1"/>
</dbReference>
<keyword evidence="10" id="KW-0067">ATP-binding</keyword>